<dbReference type="SUPFAM" id="SSF53474">
    <property type="entry name" value="alpha/beta-Hydrolases"/>
    <property type="match status" value="1"/>
</dbReference>
<dbReference type="STRING" id="1121409.SAMN02745124_03664"/>
<keyword evidence="2" id="KW-1185">Reference proteome</keyword>
<accession>A0A1M5Y797</accession>
<dbReference type="AlphaFoldDB" id="A0A1M5Y797"/>
<evidence type="ECO:0000313" key="1">
    <source>
        <dbReference type="EMBL" id="SHI07353.1"/>
    </source>
</evidence>
<sequence length="340" mass="36326">MSGCYATVLLFMVAFTVGIFSSYAIGNQNVPDHHNGGATGVNTPSNYLHVTTGDSVRSVVEHPAFRGFGEYLLPWDNRPQQLDAILGDVGSLLPYHSHVNPDIVVGALNHMIDEVASGREIFYDFYNERQKRQDPGKHSAGLFFFRGEPGAPFAVICPGGGFSYVGSLHEGFPHAVEISKNGLNAFVLKYRAGSGLKASEDLAAAISFIVDQADTLGVSKEGYSLWGSSAGARMVGDIALNGTAYYGGRDLPKPGAVIIAYTGHSIYSPGFPPTFITVSADDPIASASVVDRRVHNLKDAGVTVKYHRFKHAGHGFGTGVGTDAAGWVNDAIRFWINNSN</sequence>
<reference evidence="1 2" key="1">
    <citation type="submission" date="2016-11" db="EMBL/GenBank/DDBJ databases">
        <authorList>
            <person name="Jaros S."/>
            <person name="Januszkiewicz K."/>
            <person name="Wedrychowicz H."/>
        </authorList>
    </citation>
    <scope>NUCLEOTIDE SEQUENCE [LARGE SCALE GENOMIC DNA]</scope>
    <source>
        <strain evidence="1 2">DSM 9705</strain>
    </source>
</reference>
<dbReference type="InterPro" id="IPR029058">
    <property type="entry name" value="AB_hydrolase_fold"/>
</dbReference>
<gene>
    <name evidence="1" type="ORF">SAMN02745124_03664</name>
</gene>
<organism evidence="1 2">
    <name type="scientific">Desulfofustis glycolicus DSM 9705</name>
    <dbReference type="NCBI Taxonomy" id="1121409"/>
    <lineage>
        <taxon>Bacteria</taxon>
        <taxon>Pseudomonadati</taxon>
        <taxon>Thermodesulfobacteriota</taxon>
        <taxon>Desulfobulbia</taxon>
        <taxon>Desulfobulbales</taxon>
        <taxon>Desulfocapsaceae</taxon>
        <taxon>Desulfofustis</taxon>
    </lineage>
</organism>
<dbReference type="Proteomes" id="UP000184139">
    <property type="component" value="Unassembled WGS sequence"/>
</dbReference>
<protein>
    <submittedName>
        <fullName evidence="1">Acetyl esterase/lipase</fullName>
    </submittedName>
</protein>
<dbReference type="Gene3D" id="3.40.50.1820">
    <property type="entry name" value="alpha/beta hydrolase"/>
    <property type="match status" value="1"/>
</dbReference>
<evidence type="ECO:0000313" key="2">
    <source>
        <dbReference type="Proteomes" id="UP000184139"/>
    </source>
</evidence>
<name>A0A1M5Y797_9BACT</name>
<dbReference type="EMBL" id="FQXS01000028">
    <property type="protein sequence ID" value="SHI07353.1"/>
    <property type="molecule type" value="Genomic_DNA"/>
</dbReference>
<proteinExistence type="predicted"/>